<name>A0A7C4I534_CALS0</name>
<evidence type="ECO:0000256" key="2">
    <source>
        <dbReference type="ARBA" id="ARBA00022475"/>
    </source>
</evidence>
<feature type="transmembrane region" description="Helical" evidence="6">
    <location>
        <begin position="447"/>
        <end position="467"/>
    </location>
</feature>
<evidence type="ECO:0000256" key="4">
    <source>
        <dbReference type="ARBA" id="ARBA00022989"/>
    </source>
</evidence>
<feature type="transmembrane region" description="Helical" evidence="6">
    <location>
        <begin position="686"/>
        <end position="703"/>
    </location>
</feature>
<feature type="transmembrane region" description="Helical" evidence="6">
    <location>
        <begin position="639"/>
        <end position="656"/>
    </location>
</feature>
<evidence type="ECO:0000256" key="6">
    <source>
        <dbReference type="SAM" id="Phobius"/>
    </source>
</evidence>
<feature type="transmembrane region" description="Helical" evidence="6">
    <location>
        <begin position="149"/>
        <end position="168"/>
    </location>
</feature>
<keyword evidence="3 6" id="KW-0812">Transmembrane</keyword>
<feature type="transmembrane region" description="Helical" evidence="6">
    <location>
        <begin position="414"/>
        <end position="435"/>
    </location>
</feature>
<dbReference type="GO" id="GO:0022857">
    <property type="term" value="F:transmembrane transporter activity"/>
    <property type="evidence" value="ECO:0007669"/>
    <property type="project" value="InterPro"/>
</dbReference>
<evidence type="ECO:0000256" key="1">
    <source>
        <dbReference type="ARBA" id="ARBA00004651"/>
    </source>
</evidence>
<proteinExistence type="predicted"/>
<organism evidence="8">
    <name type="scientific">Caldiarchaeum subterraneum</name>
    <dbReference type="NCBI Taxonomy" id="311458"/>
    <lineage>
        <taxon>Archaea</taxon>
        <taxon>Nitrososphaerota</taxon>
        <taxon>Candidatus Caldarchaeales</taxon>
        <taxon>Candidatus Caldarchaeaceae</taxon>
        <taxon>Candidatus Caldarchaeum</taxon>
    </lineage>
</organism>
<accession>A0A7C4I534</accession>
<keyword evidence="4 6" id="KW-1133">Transmembrane helix</keyword>
<feature type="transmembrane region" description="Helical" evidence="6">
    <location>
        <begin position="62"/>
        <end position="80"/>
    </location>
</feature>
<dbReference type="PANTHER" id="PTHR43370:SF2">
    <property type="entry name" value="ABC TRANSPORTER PERMEASE PROTEIN"/>
    <property type="match status" value="1"/>
</dbReference>
<feature type="transmembrane region" description="Helical" evidence="6">
    <location>
        <begin position="320"/>
        <end position="341"/>
    </location>
</feature>
<feature type="transmembrane region" description="Helical" evidence="6">
    <location>
        <begin position="607"/>
        <end position="627"/>
    </location>
</feature>
<feature type="transmembrane region" description="Helical" evidence="6">
    <location>
        <begin position="92"/>
        <end position="109"/>
    </location>
</feature>
<evidence type="ECO:0000313" key="7">
    <source>
        <dbReference type="EMBL" id="HGL41614.1"/>
    </source>
</evidence>
<feature type="transmembrane region" description="Helical" evidence="6">
    <location>
        <begin position="389"/>
        <end position="408"/>
    </location>
</feature>
<reference evidence="8" key="1">
    <citation type="journal article" date="2020" name="mSystems">
        <title>Genome- and Community-Level Interaction Insights into Carbon Utilization and Element Cycling Functions of Hydrothermarchaeota in Hydrothermal Sediment.</title>
        <authorList>
            <person name="Zhou Z."/>
            <person name="Liu Y."/>
            <person name="Xu W."/>
            <person name="Pan J."/>
            <person name="Luo Z.H."/>
            <person name="Li M."/>
        </authorList>
    </citation>
    <scope>NUCLEOTIDE SEQUENCE [LARGE SCALE GENOMIC DNA]</scope>
    <source>
        <strain evidence="8">SpSt-613</strain>
        <strain evidence="7">SpSt-669</strain>
    </source>
</reference>
<evidence type="ECO:0000313" key="8">
    <source>
        <dbReference type="EMBL" id="HGN89708.1"/>
    </source>
</evidence>
<feature type="transmembrane region" description="Helical" evidence="6">
    <location>
        <begin position="473"/>
        <end position="496"/>
    </location>
</feature>
<feature type="transmembrane region" description="Helical" evidence="6">
    <location>
        <begin position="292"/>
        <end position="314"/>
    </location>
</feature>
<feature type="transmembrane region" description="Helical" evidence="6">
    <location>
        <begin position="663"/>
        <end position="680"/>
    </location>
</feature>
<dbReference type="PANTHER" id="PTHR43370">
    <property type="entry name" value="SUGAR ABC TRANSPORTER INTEGRAL MEMBRANE PROTEIN-RELATED"/>
    <property type="match status" value="1"/>
</dbReference>
<feature type="transmembrane region" description="Helical" evidence="6">
    <location>
        <begin position="196"/>
        <end position="214"/>
    </location>
</feature>
<keyword evidence="2" id="KW-1003">Cell membrane</keyword>
<evidence type="ECO:0000256" key="3">
    <source>
        <dbReference type="ARBA" id="ARBA00022692"/>
    </source>
</evidence>
<evidence type="ECO:0008006" key="9">
    <source>
        <dbReference type="Google" id="ProtNLM"/>
    </source>
</evidence>
<comment type="caution">
    <text evidence="8">The sequence shown here is derived from an EMBL/GenBank/DDBJ whole genome shotgun (WGS) entry which is preliminary data.</text>
</comment>
<feature type="transmembrane region" description="Helical" evidence="6">
    <location>
        <begin position="265"/>
        <end position="285"/>
    </location>
</feature>
<feature type="transmembrane region" description="Helical" evidence="6">
    <location>
        <begin position="503"/>
        <end position="520"/>
    </location>
</feature>
<keyword evidence="5 6" id="KW-0472">Membrane</keyword>
<feature type="transmembrane region" description="Helical" evidence="6">
    <location>
        <begin position="20"/>
        <end position="42"/>
    </location>
</feature>
<dbReference type="EMBL" id="DTCM01000099">
    <property type="protein sequence ID" value="HGL41614.1"/>
    <property type="molecule type" value="Genomic_DNA"/>
</dbReference>
<dbReference type="EMBL" id="DTAD01000013">
    <property type="protein sequence ID" value="HGN89708.1"/>
    <property type="molecule type" value="Genomic_DNA"/>
</dbReference>
<dbReference type="InterPro" id="IPR001851">
    <property type="entry name" value="ABC_transp_permease"/>
</dbReference>
<sequence length="721" mass="77853">MFLRVTLIPKEKPSTRVRLLLPIISTAVAILCSSVYVAIVGADLFSVYYYLITWPLENLSEVFVTATPLALLALAIMIAFRARFWNIGTHGQFIVGGLIAVWMGVQLGALPATILIPLIFAVSWLGGSGVALVSWWLKTRRAQDEVLTTILIWSAILLINAGLLTGPLRSPYTTYPQSQEISVNARLPIIVPETRLHAGVLIPFVLMLVLWFLLSRTTFGVQVTAVTNPRAATLEGISVSKVYFWVAFLSGGIAGLAGAVELTGILMYMTPFVGPNYGLVALAISMLGNLDVVGVTIAAVFFSIIINGANAMAWNTGVPSFLADLIQAQTLVFFLVFSRLFNYKLKILGWKSAKVKAKAEKLEAFPKAYESASFKSSSKPVKFFGGKRLGVAAAVLAAAVSLEAAVQLLNTDFIITLLSSMLSLTLVVTTPITFAAIGETICEKAGILNLGILGIMIAGAAWGFMGAYIYNNIFVGVLLAVVAGALLALVLSFLVVTLGSQQHIAGIAITFFAMNLSYFSHRIMIGSPLVEPKIPLTPAVGIPVLESLPILGVLFKQNPFVYFGMYVIPLLTYVILTKTRWGLVLTMVGENPKAADALGIRVHLTRYVAAVMGGILMALGGAFYSLVDIRAFNLNVGGEWSWIALALVVLGNWNVAWVWTTTVLFGLLNAIQTWLVTIVFHIPYQFFQAIPYALTIGIGALLGKRVRPPKALLTSYRREGT</sequence>
<gene>
    <name evidence="8" type="ORF">ENT82_01055</name>
    <name evidence="7" type="ORF">ENU43_08140</name>
</gene>
<comment type="subcellular location">
    <subcellularLocation>
        <location evidence="1">Cell membrane</location>
        <topology evidence="1">Multi-pass membrane protein</topology>
    </subcellularLocation>
</comment>
<dbReference type="GO" id="GO:0005886">
    <property type="term" value="C:plasma membrane"/>
    <property type="evidence" value="ECO:0007669"/>
    <property type="project" value="UniProtKB-SubCell"/>
</dbReference>
<feature type="transmembrane region" description="Helical" evidence="6">
    <location>
        <begin position="115"/>
        <end position="137"/>
    </location>
</feature>
<evidence type="ECO:0000256" key="5">
    <source>
        <dbReference type="ARBA" id="ARBA00023136"/>
    </source>
</evidence>
<feature type="transmembrane region" description="Helical" evidence="6">
    <location>
        <begin position="242"/>
        <end position="259"/>
    </location>
</feature>
<dbReference type="Pfam" id="PF02653">
    <property type="entry name" value="BPD_transp_2"/>
    <property type="match status" value="2"/>
</dbReference>
<feature type="transmembrane region" description="Helical" evidence="6">
    <location>
        <begin position="559"/>
        <end position="576"/>
    </location>
</feature>
<dbReference type="CDD" id="cd06580">
    <property type="entry name" value="TM_PBP1_transp_TpRbsC_like"/>
    <property type="match status" value="2"/>
</dbReference>
<dbReference type="AlphaFoldDB" id="A0A7C4I534"/>
<protein>
    <recommendedName>
        <fullName evidence="9">ABC transporter permease</fullName>
    </recommendedName>
</protein>